<evidence type="ECO:0000256" key="3">
    <source>
        <dbReference type="ARBA" id="ARBA00023136"/>
    </source>
</evidence>
<evidence type="ECO:0000259" key="7">
    <source>
        <dbReference type="Pfam" id="PF00263"/>
    </source>
</evidence>
<dbReference type="SUPFAM" id="SSF48452">
    <property type="entry name" value="TPR-like"/>
    <property type="match status" value="1"/>
</dbReference>
<evidence type="ECO:0000256" key="4">
    <source>
        <dbReference type="PROSITE-ProRule" id="PRU00339"/>
    </source>
</evidence>
<evidence type="ECO:0000313" key="9">
    <source>
        <dbReference type="Proteomes" id="UP000198462"/>
    </source>
</evidence>
<comment type="subcellular location">
    <subcellularLocation>
        <location evidence="1">Membrane</location>
    </subcellularLocation>
</comment>
<dbReference type="PROSITE" id="PS50005">
    <property type="entry name" value="TPR"/>
    <property type="match status" value="1"/>
</dbReference>
<comment type="similarity">
    <text evidence="5">Belongs to the bacterial secretin family.</text>
</comment>
<dbReference type="InterPro" id="IPR004845">
    <property type="entry name" value="T2SS_GspD_CS"/>
</dbReference>
<dbReference type="PROSITE" id="PS00875">
    <property type="entry name" value="T2SP_D"/>
    <property type="match status" value="1"/>
</dbReference>
<feature type="signal peptide" evidence="6">
    <location>
        <begin position="1"/>
        <end position="27"/>
    </location>
</feature>
<dbReference type="Proteomes" id="UP000198462">
    <property type="component" value="Unassembled WGS sequence"/>
</dbReference>
<dbReference type="InterPro" id="IPR001775">
    <property type="entry name" value="GspD/PilQ"/>
</dbReference>
<accession>A0A219B7I6</accession>
<keyword evidence="2 6" id="KW-0732">Signal</keyword>
<dbReference type="InterPro" id="IPR011990">
    <property type="entry name" value="TPR-like_helical_dom_sf"/>
</dbReference>
<feature type="repeat" description="TPR" evidence="4">
    <location>
        <begin position="56"/>
        <end position="89"/>
    </location>
</feature>
<evidence type="ECO:0000256" key="5">
    <source>
        <dbReference type="RuleBase" id="RU004003"/>
    </source>
</evidence>
<gene>
    <name evidence="8" type="ORF">B5C34_12180</name>
</gene>
<organism evidence="8 9">
    <name type="scientific">Pacificimonas flava</name>
    <dbReference type="NCBI Taxonomy" id="1234595"/>
    <lineage>
        <taxon>Bacteria</taxon>
        <taxon>Pseudomonadati</taxon>
        <taxon>Pseudomonadota</taxon>
        <taxon>Alphaproteobacteria</taxon>
        <taxon>Sphingomonadales</taxon>
        <taxon>Sphingosinicellaceae</taxon>
        <taxon>Pacificimonas</taxon>
    </lineage>
</organism>
<keyword evidence="3" id="KW-0472">Membrane</keyword>
<evidence type="ECO:0000256" key="6">
    <source>
        <dbReference type="SAM" id="SignalP"/>
    </source>
</evidence>
<feature type="chain" id="PRO_5012578201" description="Type II/III secretion system secretin-like domain-containing protein" evidence="6">
    <location>
        <begin position="28"/>
        <end position="631"/>
    </location>
</feature>
<dbReference type="PRINTS" id="PR00811">
    <property type="entry name" value="BCTERIALGSPD"/>
</dbReference>
<evidence type="ECO:0000313" key="8">
    <source>
        <dbReference type="EMBL" id="OWV34144.1"/>
    </source>
</evidence>
<reference evidence="9" key="1">
    <citation type="submission" date="2017-05" db="EMBL/GenBank/DDBJ databases">
        <authorList>
            <person name="Lin X."/>
        </authorList>
    </citation>
    <scope>NUCLEOTIDE SEQUENCE [LARGE SCALE GENOMIC DNA]</scope>
    <source>
        <strain evidence="9">JLT2012</strain>
    </source>
</reference>
<keyword evidence="4" id="KW-0802">TPR repeat</keyword>
<sequence>MPMSMSRSIAAVIVLYTLNGVTPAAFAGTPAVVAPPPQPLFDLDPSLAARSPRSIVEPFETAGLQHLRAGQFELAGEEFRRALAVQPQNVAANFLNAFAYHQLGSMGDPQQYDAAAVGYELALQSDPHAWWAAYYYGAMELERRNYSKAQELMAQAVLVKPDESQPLLGLAISSYYLGDVEMAAATISRARAVSPDETPLLRASALISAAVGAAEDASKFVEGYETSAHPSQVKRLQTRLNEWERFYARVPSAADRVGPTGVSPQLASAMVAPATYVADEAAATASSAKLASEVAPETDMAEMEGTPTDEVEGPRQVVIEAAVIRSTRTALRRRGINLFDGLNLQFSYDNTRMSERLTGSEREVTRNITRSIGIPELNYSLNIFHTATDRNEIIARPSLLATEGETSSFFSGDLFIASLEGTLEASALTERVGVSVEVTPTFLSDEEFQLNITLGDSDFATGAIPGTFDQAVSVSTAETTVSVRVHLGQTVMLAGLTERQERQRADKVPVLGDIPVVQNLFRRKEVEQKVAETMILLTPRRVIDMAKLEDVLGEESPYFGGTEARSKEIEELRRTYLETFAPTTNFQHLMFHISESDFFRQFRRGDLNLEIWHGLETEKRLWDEILAYIYF</sequence>
<dbReference type="InterPro" id="IPR050810">
    <property type="entry name" value="Bact_Secretion_Sys_Channel"/>
</dbReference>
<dbReference type="PANTHER" id="PTHR30332">
    <property type="entry name" value="PROBABLE GENERAL SECRETION PATHWAY PROTEIN D"/>
    <property type="match status" value="1"/>
</dbReference>
<dbReference type="GO" id="GO:0015627">
    <property type="term" value="C:type II protein secretion system complex"/>
    <property type="evidence" value="ECO:0007669"/>
    <property type="project" value="TreeGrafter"/>
</dbReference>
<proteinExistence type="inferred from homology"/>
<protein>
    <recommendedName>
        <fullName evidence="7">Type II/III secretion system secretin-like domain-containing protein</fullName>
    </recommendedName>
</protein>
<dbReference type="GO" id="GO:0016020">
    <property type="term" value="C:membrane"/>
    <property type="evidence" value="ECO:0007669"/>
    <property type="project" value="UniProtKB-SubCell"/>
</dbReference>
<dbReference type="AlphaFoldDB" id="A0A219B7I6"/>
<dbReference type="OrthoDB" id="9775455at2"/>
<dbReference type="PANTHER" id="PTHR30332:SF24">
    <property type="entry name" value="SECRETIN GSPD-RELATED"/>
    <property type="match status" value="1"/>
</dbReference>
<dbReference type="EMBL" id="NFZT01000001">
    <property type="protein sequence ID" value="OWV34144.1"/>
    <property type="molecule type" value="Genomic_DNA"/>
</dbReference>
<dbReference type="GO" id="GO:0009306">
    <property type="term" value="P:protein secretion"/>
    <property type="evidence" value="ECO:0007669"/>
    <property type="project" value="InterPro"/>
</dbReference>
<evidence type="ECO:0000256" key="2">
    <source>
        <dbReference type="ARBA" id="ARBA00022729"/>
    </source>
</evidence>
<name>A0A219B7I6_9SPHN</name>
<dbReference type="InterPro" id="IPR004846">
    <property type="entry name" value="T2SS/T3SS_dom"/>
</dbReference>
<comment type="caution">
    <text evidence="8">The sequence shown here is derived from an EMBL/GenBank/DDBJ whole genome shotgun (WGS) entry which is preliminary data.</text>
</comment>
<dbReference type="InterPro" id="IPR019734">
    <property type="entry name" value="TPR_rpt"/>
</dbReference>
<dbReference type="Gene3D" id="1.25.40.10">
    <property type="entry name" value="Tetratricopeptide repeat domain"/>
    <property type="match status" value="1"/>
</dbReference>
<keyword evidence="9" id="KW-1185">Reference proteome</keyword>
<evidence type="ECO:0000256" key="1">
    <source>
        <dbReference type="ARBA" id="ARBA00004370"/>
    </source>
</evidence>
<feature type="domain" description="Type II/III secretion system secretin-like" evidence="7">
    <location>
        <begin position="388"/>
        <end position="540"/>
    </location>
</feature>
<dbReference type="Pfam" id="PF00263">
    <property type="entry name" value="Secretin"/>
    <property type="match status" value="1"/>
</dbReference>